<evidence type="ECO:0000256" key="5">
    <source>
        <dbReference type="ARBA" id="ARBA00022801"/>
    </source>
</evidence>
<feature type="binding site" evidence="6">
    <location>
        <position position="119"/>
    </location>
    <ligand>
        <name>a divalent metal cation</name>
        <dbReference type="ChEBI" id="CHEBI:60240"/>
        <label>1</label>
    </ligand>
</feature>
<protein>
    <recommendedName>
        <fullName evidence="6 7">Methionine aminopeptidase</fullName>
        <shortName evidence="6">MAP</shortName>
        <shortName evidence="6">MetAP</shortName>
        <ecNumber evidence="6 7">3.4.11.18</ecNumber>
    </recommendedName>
    <alternativeName>
        <fullName evidence="6">Peptidase M</fullName>
    </alternativeName>
</protein>
<dbReference type="STRING" id="1423804.FD14_GL001572"/>
<dbReference type="AlphaFoldDB" id="A0A0R2EWC1"/>
<comment type="function">
    <text evidence="1 6">Removes the N-terminal methionine from nascent proteins. The N-terminal methionine is often cleaved when the second residue in the primary sequence is small and uncharged (Met-Ala-, Cys, Gly, Pro, Ser, Thr, or Val). Requires deformylation of the N(alpha)-formylated initiator methionine before it can be hydrolyzed.</text>
</comment>
<keyword evidence="10" id="KW-1185">Reference proteome</keyword>
<feature type="binding site" evidence="6">
    <location>
        <position position="262"/>
    </location>
    <ligand>
        <name>a divalent metal cation</name>
        <dbReference type="ChEBI" id="CHEBI:60240"/>
        <label>2</label>
        <note>catalytic</note>
    </ligand>
</feature>
<feature type="binding site" evidence="6">
    <location>
        <position position="201"/>
    </location>
    <ligand>
        <name>substrate</name>
    </ligand>
</feature>
<comment type="subunit">
    <text evidence="6">Monomer.</text>
</comment>
<dbReference type="PANTHER" id="PTHR43330">
    <property type="entry name" value="METHIONINE AMINOPEPTIDASE"/>
    <property type="match status" value="1"/>
</dbReference>
<dbReference type="EC" id="3.4.11.18" evidence="6 7"/>
<dbReference type="InterPro" id="IPR002467">
    <property type="entry name" value="Pept_M24A_MAP1"/>
</dbReference>
<proteinExistence type="inferred from homology"/>
<dbReference type="GO" id="GO:0046872">
    <property type="term" value="F:metal ion binding"/>
    <property type="evidence" value="ECO:0007669"/>
    <property type="project" value="UniProtKB-UniRule"/>
</dbReference>
<comment type="caution">
    <text evidence="9">The sequence shown here is derived from an EMBL/GenBank/DDBJ whole genome shotgun (WGS) entry which is preliminary data.</text>
</comment>
<dbReference type="InterPro" id="IPR000994">
    <property type="entry name" value="Pept_M24"/>
</dbReference>
<dbReference type="PANTHER" id="PTHR43330:SF17">
    <property type="entry name" value="METHIONINE AMINOPEPTIDASE"/>
    <property type="match status" value="1"/>
</dbReference>
<dbReference type="InterPro" id="IPR001714">
    <property type="entry name" value="Pept_M24_MAP"/>
</dbReference>
<reference evidence="9 10" key="1">
    <citation type="journal article" date="2015" name="Genome Announc.">
        <title>Expanding the biotechnology potential of lactobacilli through comparative genomics of 213 strains and associated genera.</title>
        <authorList>
            <person name="Sun Z."/>
            <person name="Harris H.M."/>
            <person name="McCann A."/>
            <person name="Guo C."/>
            <person name="Argimon S."/>
            <person name="Zhang W."/>
            <person name="Yang X."/>
            <person name="Jeffery I.B."/>
            <person name="Cooney J.C."/>
            <person name="Kagawa T.F."/>
            <person name="Liu W."/>
            <person name="Song Y."/>
            <person name="Salvetti E."/>
            <person name="Wrobel A."/>
            <person name="Rasinkangas P."/>
            <person name="Parkhill J."/>
            <person name="Rea M.C."/>
            <person name="O'Sullivan O."/>
            <person name="Ritari J."/>
            <person name="Douillard F.P."/>
            <person name="Paul Ross R."/>
            <person name="Yang R."/>
            <person name="Briner A.E."/>
            <person name="Felis G.E."/>
            <person name="de Vos W.M."/>
            <person name="Barrangou R."/>
            <person name="Klaenhammer T.R."/>
            <person name="Caufield P.W."/>
            <person name="Cui Y."/>
            <person name="Zhang H."/>
            <person name="O'Toole P.W."/>
        </authorList>
    </citation>
    <scope>NUCLEOTIDE SEQUENCE [LARGE SCALE GENOMIC DNA]</scope>
    <source>
        <strain evidence="9 10">DSM 23365</strain>
    </source>
</reference>
<dbReference type="PRINTS" id="PR00599">
    <property type="entry name" value="MAPEPTIDASE"/>
</dbReference>
<accession>A0A0R2EWC1</accession>
<keyword evidence="5 6" id="KW-0378">Hydrolase</keyword>
<sequence>MLYLAEPIKKVYISREAKLKGVRNLITLKSAREIDMMRKSGAILAGVHKGLRDIIKPGISSWDIEKFANKYIEEHGAKAEEKGFEGYKYATCVSVNDEVAHATPRKDLLLKNGDIVAVDLVVNLDGFMSDSCWTYAVGEISAEKQHLMDVTLKALYLGIDQAVVGNRIGDIGAAIQHYVEDENHMGDVRELIGHGIQPTMHEEPNVPHYGEAGKGLRLREGMTITIEPMVNLGTWQIVSKPIPGDSWQYYASADGSPSAQYEHTLVITKDGPKILTSQDDEMDAKYL</sequence>
<dbReference type="GO" id="GO:0004239">
    <property type="term" value="F:initiator methionyl aminopeptidase activity"/>
    <property type="evidence" value="ECO:0007669"/>
    <property type="project" value="UniProtKB-UniRule"/>
</dbReference>
<feature type="binding site" evidence="6">
    <location>
        <position position="101"/>
    </location>
    <ligand>
        <name>substrate</name>
    </ligand>
</feature>
<name>A0A0R2EWC1_9LACO</name>
<dbReference type="GO" id="GO:0006508">
    <property type="term" value="P:proteolysis"/>
    <property type="evidence" value="ECO:0007669"/>
    <property type="project" value="UniProtKB-KW"/>
</dbReference>
<evidence type="ECO:0000256" key="6">
    <source>
        <dbReference type="HAMAP-Rule" id="MF_01974"/>
    </source>
</evidence>
<comment type="cofactor">
    <cofactor evidence="6">
        <name>Co(2+)</name>
        <dbReference type="ChEBI" id="CHEBI:48828"/>
    </cofactor>
    <cofactor evidence="6">
        <name>Zn(2+)</name>
        <dbReference type="ChEBI" id="CHEBI:29105"/>
    </cofactor>
    <cofactor evidence="6">
        <name>Mn(2+)</name>
        <dbReference type="ChEBI" id="CHEBI:29035"/>
    </cofactor>
    <cofactor evidence="6">
        <name>Fe(2+)</name>
        <dbReference type="ChEBI" id="CHEBI:29033"/>
    </cofactor>
    <text evidence="6">Binds 2 divalent metal cations per subunit. Has a high-affinity and a low affinity metal-binding site. The true nature of the physiological cofactor is under debate. The enzyme is active with cobalt, zinc, manganese or divalent iron ions. Most likely, methionine aminopeptidases function as mononuclear Fe(2+)-metalloproteases under physiological conditions, and the catalytically relevant metal-binding site has been assigned to the histidine-containing high-affinity site.</text>
</comment>
<feature type="binding site" evidence="6">
    <location>
        <position position="130"/>
    </location>
    <ligand>
        <name>a divalent metal cation</name>
        <dbReference type="ChEBI" id="CHEBI:60240"/>
        <label>1</label>
    </ligand>
</feature>
<evidence type="ECO:0000313" key="10">
    <source>
        <dbReference type="Proteomes" id="UP000051442"/>
    </source>
</evidence>
<feature type="binding site" evidence="6">
    <location>
        <position position="227"/>
    </location>
    <ligand>
        <name>a divalent metal cation</name>
        <dbReference type="ChEBI" id="CHEBI:60240"/>
        <label>2</label>
        <note>catalytic</note>
    </ligand>
</feature>
<organism evidence="9 10">
    <name type="scientific">Secundilactobacillus similis DSM 23365 = JCM 2765</name>
    <dbReference type="NCBI Taxonomy" id="1423804"/>
    <lineage>
        <taxon>Bacteria</taxon>
        <taxon>Bacillati</taxon>
        <taxon>Bacillota</taxon>
        <taxon>Bacilli</taxon>
        <taxon>Lactobacillales</taxon>
        <taxon>Lactobacillaceae</taxon>
        <taxon>Secundilactobacillus</taxon>
    </lineage>
</organism>
<keyword evidence="4 6" id="KW-0479">Metal-binding</keyword>
<evidence type="ECO:0000256" key="1">
    <source>
        <dbReference type="ARBA" id="ARBA00002521"/>
    </source>
</evidence>
<evidence type="ECO:0000256" key="7">
    <source>
        <dbReference type="RuleBase" id="RU003653"/>
    </source>
</evidence>
<evidence type="ECO:0000256" key="3">
    <source>
        <dbReference type="ARBA" id="ARBA00022670"/>
    </source>
</evidence>
<dbReference type="Proteomes" id="UP000051442">
    <property type="component" value="Unassembled WGS sequence"/>
</dbReference>
<evidence type="ECO:0000313" key="9">
    <source>
        <dbReference type="EMBL" id="KRN19942.1"/>
    </source>
</evidence>
<dbReference type="GO" id="GO:0005829">
    <property type="term" value="C:cytosol"/>
    <property type="evidence" value="ECO:0007669"/>
    <property type="project" value="TreeGrafter"/>
</dbReference>
<comment type="catalytic activity">
    <reaction evidence="6 7">
        <text>Release of N-terminal amino acids, preferentially methionine, from peptides and arylamides.</text>
        <dbReference type="EC" id="3.4.11.18"/>
    </reaction>
</comment>
<dbReference type="Gene3D" id="3.90.230.10">
    <property type="entry name" value="Creatinase/methionine aminopeptidase superfamily"/>
    <property type="match status" value="1"/>
</dbReference>
<dbReference type="Pfam" id="PF00557">
    <property type="entry name" value="Peptidase_M24"/>
    <property type="match status" value="1"/>
</dbReference>
<dbReference type="PATRIC" id="fig|1423804.4.peg.1699"/>
<gene>
    <name evidence="6" type="primary">map</name>
    <name evidence="9" type="ORF">FD14_GL001572</name>
</gene>
<keyword evidence="2 6" id="KW-0031">Aminopeptidase</keyword>
<dbReference type="GO" id="GO:0070006">
    <property type="term" value="F:metalloaminopeptidase activity"/>
    <property type="evidence" value="ECO:0007669"/>
    <property type="project" value="UniProtKB-UniRule"/>
</dbReference>
<comment type="similarity">
    <text evidence="6">Belongs to the peptidase M24A family. Methionine aminopeptidase type 1 subfamily.</text>
</comment>
<dbReference type="NCBIfam" id="TIGR00500">
    <property type="entry name" value="met_pdase_I"/>
    <property type="match status" value="1"/>
</dbReference>
<feature type="binding site" evidence="6">
    <location>
        <position position="130"/>
    </location>
    <ligand>
        <name>a divalent metal cation</name>
        <dbReference type="ChEBI" id="CHEBI:60240"/>
        <label>2</label>
        <note>catalytic</note>
    </ligand>
</feature>
<evidence type="ECO:0000256" key="2">
    <source>
        <dbReference type="ARBA" id="ARBA00022438"/>
    </source>
</evidence>
<dbReference type="SUPFAM" id="SSF55920">
    <property type="entry name" value="Creatinase/aminopeptidase"/>
    <property type="match status" value="1"/>
</dbReference>
<dbReference type="EMBL" id="AYZM01000134">
    <property type="protein sequence ID" value="KRN19942.1"/>
    <property type="molecule type" value="Genomic_DNA"/>
</dbReference>
<feature type="binding site" evidence="6">
    <location>
        <position position="262"/>
    </location>
    <ligand>
        <name>a divalent metal cation</name>
        <dbReference type="ChEBI" id="CHEBI:60240"/>
        <label>1</label>
    </ligand>
</feature>
<evidence type="ECO:0000259" key="8">
    <source>
        <dbReference type="Pfam" id="PF00557"/>
    </source>
</evidence>
<feature type="domain" description="Peptidase M24" evidence="8">
    <location>
        <begin position="36"/>
        <end position="269"/>
    </location>
</feature>
<dbReference type="InterPro" id="IPR036005">
    <property type="entry name" value="Creatinase/aminopeptidase-like"/>
</dbReference>
<feature type="binding site" evidence="6">
    <location>
        <position position="194"/>
    </location>
    <ligand>
        <name>a divalent metal cation</name>
        <dbReference type="ChEBI" id="CHEBI:60240"/>
        <label>2</label>
        <note>catalytic</note>
    </ligand>
</feature>
<keyword evidence="3 6" id="KW-0645">Protease</keyword>
<dbReference type="HAMAP" id="MF_01974">
    <property type="entry name" value="MetAP_1"/>
    <property type="match status" value="1"/>
</dbReference>
<dbReference type="CDD" id="cd01086">
    <property type="entry name" value="MetAP1"/>
    <property type="match status" value="1"/>
</dbReference>
<evidence type="ECO:0000256" key="4">
    <source>
        <dbReference type="ARBA" id="ARBA00022723"/>
    </source>
</evidence>